<dbReference type="Gene3D" id="1.20.5.110">
    <property type="match status" value="1"/>
</dbReference>
<comment type="similarity">
    <text evidence="2">Belongs to the syntaxin family.</text>
</comment>
<evidence type="ECO:0000256" key="4">
    <source>
        <dbReference type="ARBA" id="ARBA00022692"/>
    </source>
</evidence>
<keyword evidence="3" id="KW-0813">Transport</keyword>
<evidence type="ECO:0000256" key="6">
    <source>
        <dbReference type="ARBA" id="ARBA00022989"/>
    </source>
</evidence>
<evidence type="ECO:0000256" key="8">
    <source>
        <dbReference type="ARBA" id="ARBA00023136"/>
    </source>
</evidence>
<protein>
    <submittedName>
        <fullName evidence="11">Snare protein</fullName>
    </submittedName>
</protein>
<feature type="compositionally biased region" description="Basic and acidic residues" evidence="9">
    <location>
        <begin position="72"/>
        <end position="85"/>
    </location>
</feature>
<evidence type="ECO:0000256" key="2">
    <source>
        <dbReference type="ARBA" id="ARBA00009063"/>
    </source>
</evidence>
<proteinExistence type="inferred from homology"/>
<dbReference type="SUPFAM" id="SSF58038">
    <property type="entry name" value="SNARE fusion complex"/>
    <property type="match status" value="1"/>
</dbReference>
<feature type="region of interest" description="Disordered" evidence="9">
    <location>
        <begin position="60"/>
        <end position="85"/>
    </location>
</feature>
<evidence type="ECO:0000256" key="9">
    <source>
        <dbReference type="SAM" id="MobiDB-lite"/>
    </source>
</evidence>
<reference evidence="11 12" key="1">
    <citation type="submission" date="2024-06" db="EMBL/GenBank/DDBJ databases">
        <title>Complete genome of Phlyctema vagabunda strain 19-DSS-EL-015.</title>
        <authorList>
            <person name="Fiorenzani C."/>
        </authorList>
    </citation>
    <scope>NUCLEOTIDE SEQUENCE [LARGE SCALE GENOMIC DNA]</scope>
    <source>
        <strain evidence="11 12">19-DSS-EL-015</strain>
    </source>
</reference>
<dbReference type="PANTHER" id="PTHR15959:SF0">
    <property type="entry name" value="SYNTAXIN-18"/>
    <property type="match status" value="1"/>
</dbReference>
<dbReference type="Proteomes" id="UP001629113">
    <property type="component" value="Unassembled WGS sequence"/>
</dbReference>
<evidence type="ECO:0000256" key="3">
    <source>
        <dbReference type="ARBA" id="ARBA00022448"/>
    </source>
</evidence>
<comment type="subcellular location">
    <subcellularLocation>
        <location evidence="1">Membrane</location>
        <topology evidence="1">Single-pass type IV membrane protein</topology>
    </subcellularLocation>
</comment>
<keyword evidence="5" id="KW-0653">Protein transport</keyword>
<evidence type="ECO:0000313" key="11">
    <source>
        <dbReference type="EMBL" id="KAL3419764.1"/>
    </source>
</evidence>
<evidence type="ECO:0000256" key="7">
    <source>
        <dbReference type="ARBA" id="ARBA00023054"/>
    </source>
</evidence>
<dbReference type="PANTHER" id="PTHR15959">
    <property type="entry name" value="SYNTAXIN-18"/>
    <property type="match status" value="1"/>
</dbReference>
<dbReference type="InterPro" id="IPR019529">
    <property type="entry name" value="Syntaxin-18_N"/>
</dbReference>
<sequence length="352" mass="40006">MTDLTPVLNELLKSHDARPTADPRLSLDHIDQFLKEAYRINAHIASLNAYLKNVRQSYLSTAPPPRRTNISSRDKQWHHLTDGQREEIDAETKQLLRELNASIRNLADAEQIRQNTETTLTRRKYARLGLGALGSWAAGGAGQTKSFEQTQDEEKANGIKVHRENVLWYIRNKLHECMSFQEAMMRKRLLRIVEQNRSGLAKSRSMGGPNFNSFDPVDKPVPAKPKGNTLTPGQMHTQELYPDQELTQEQVQMFEQENQDMLKHYEDTLDQVKTAEKSLVEIAELQTQLVSNLAIQSEHIDLLVAESYVTAENVGGGNKQLKKASERKSTAKYVFYASCGLSFFLVAWDLII</sequence>
<feature type="domain" description="SNARE-complex protein Syntaxin-18 N-terminal" evidence="10">
    <location>
        <begin position="2"/>
        <end position="70"/>
    </location>
</feature>
<evidence type="ECO:0000259" key="10">
    <source>
        <dbReference type="Pfam" id="PF10496"/>
    </source>
</evidence>
<dbReference type="EMBL" id="JBFCZG010000007">
    <property type="protein sequence ID" value="KAL3419764.1"/>
    <property type="molecule type" value="Genomic_DNA"/>
</dbReference>
<evidence type="ECO:0000256" key="1">
    <source>
        <dbReference type="ARBA" id="ARBA00004211"/>
    </source>
</evidence>
<dbReference type="Pfam" id="PF10496">
    <property type="entry name" value="Syntaxin-18_N"/>
    <property type="match status" value="1"/>
</dbReference>
<organism evidence="11 12">
    <name type="scientific">Phlyctema vagabunda</name>
    <dbReference type="NCBI Taxonomy" id="108571"/>
    <lineage>
        <taxon>Eukaryota</taxon>
        <taxon>Fungi</taxon>
        <taxon>Dikarya</taxon>
        <taxon>Ascomycota</taxon>
        <taxon>Pezizomycotina</taxon>
        <taxon>Leotiomycetes</taxon>
        <taxon>Helotiales</taxon>
        <taxon>Dermateaceae</taxon>
        <taxon>Phlyctema</taxon>
    </lineage>
</organism>
<accession>A0ABR4P8Y0</accession>
<keyword evidence="12" id="KW-1185">Reference proteome</keyword>
<comment type="caution">
    <text evidence="11">The sequence shown here is derived from an EMBL/GenBank/DDBJ whole genome shotgun (WGS) entry which is preliminary data.</text>
</comment>
<keyword evidence="6" id="KW-1133">Transmembrane helix</keyword>
<evidence type="ECO:0000256" key="5">
    <source>
        <dbReference type="ARBA" id="ARBA00022927"/>
    </source>
</evidence>
<feature type="region of interest" description="Disordered" evidence="9">
    <location>
        <begin position="201"/>
        <end position="220"/>
    </location>
</feature>
<keyword evidence="8" id="KW-0472">Membrane</keyword>
<keyword evidence="7" id="KW-0175">Coiled coil</keyword>
<keyword evidence="4" id="KW-0812">Transmembrane</keyword>
<name>A0ABR4P8Y0_9HELO</name>
<gene>
    <name evidence="11" type="ORF">PVAG01_08262</name>
</gene>
<evidence type="ECO:0000313" key="12">
    <source>
        <dbReference type="Proteomes" id="UP001629113"/>
    </source>
</evidence>